<dbReference type="Pfam" id="PF01548">
    <property type="entry name" value="DEDD_Tnp_IS110"/>
    <property type="match status" value="1"/>
</dbReference>
<feature type="domain" description="Transposase IS116/IS110/IS902 C-terminal" evidence="2">
    <location>
        <begin position="225"/>
        <end position="298"/>
    </location>
</feature>
<dbReference type="InterPro" id="IPR047650">
    <property type="entry name" value="Transpos_IS110"/>
</dbReference>
<dbReference type="Pfam" id="PF02371">
    <property type="entry name" value="Transposase_20"/>
    <property type="match status" value="1"/>
</dbReference>
<dbReference type="Proteomes" id="UP000672097">
    <property type="component" value="Unassembled WGS sequence"/>
</dbReference>
<dbReference type="RefSeq" id="WP_210809240.1">
    <property type="nucleotide sequence ID" value="NZ_JAGQDG010000004.1"/>
</dbReference>
<sequence>MQEINRNLICRVSVDLAKRVYQVHAVDGFEKVVLARSMAPERFFEWCQSLQPGCVVAMESCSGAHHICRRLRSMGLDARILPAQHVGAYRVAGARSKNDATDAAAICEAASRPHLLAVPVKSAAQQGTLSIHKLREGFKEERTALINRIRGLLAEFGLVFAQSPDALHAALPDVLEDASNELPGDLRLALDRSLKHWGRLDEEMAWCEQRITQHARSDERAKKASELLGIGPITASAVVATVDDFTQFKSAKQFGGWTDLAPSQNSSGGKTKLGGITKRGDVYLRTLLIQGAKSAVMTAHKRKDPISLWLVQLKERVGWQKTIVALANKNARILWCVMTRGDRFDPNHVPKRSHAGEEVITRSAGAAA</sequence>
<protein>
    <submittedName>
        <fullName evidence="3">IS110 family transposase</fullName>
    </submittedName>
</protein>
<dbReference type="NCBIfam" id="NF033542">
    <property type="entry name" value="transpos_IS110"/>
    <property type="match status" value="1"/>
</dbReference>
<evidence type="ECO:0000259" key="1">
    <source>
        <dbReference type="Pfam" id="PF01548"/>
    </source>
</evidence>
<gene>
    <name evidence="3" type="ORF">KAK11_11345</name>
</gene>
<dbReference type="EMBL" id="JAGQDG010000004">
    <property type="protein sequence ID" value="MBQ0935922.1"/>
    <property type="molecule type" value="Genomic_DNA"/>
</dbReference>
<accession>A0ABS5DXN9</accession>
<evidence type="ECO:0000259" key="2">
    <source>
        <dbReference type="Pfam" id="PF02371"/>
    </source>
</evidence>
<evidence type="ECO:0000313" key="3">
    <source>
        <dbReference type="EMBL" id="MBQ0935922.1"/>
    </source>
</evidence>
<dbReference type="PANTHER" id="PTHR33055:SF3">
    <property type="entry name" value="PUTATIVE TRANSPOSASE FOR IS117-RELATED"/>
    <property type="match status" value="1"/>
</dbReference>
<proteinExistence type="predicted"/>
<dbReference type="InterPro" id="IPR002525">
    <property type="entry name" value="Transp_IS110-like_N"/>
</dbReference>
<organism evidence="3 4">
    <name type="scientific">Ideonella paludis</name>
    <dbReference type="NCBI Taxonomy" id="1233411"/>
    <lineage>
        <taxon>Bacteria</taxon>
        <taxon>Pseudomonadati</taxon>
        <taxon>Pseudomonadota</taxon>
        <taxon>Betaproteobacteria</taxon>
        <taxon>Burkholderiales</taxon>
        <taxon>Sphaerotilaceae</taxon>
        <taxon>Ideonella</taxon>
    </lineage>
</organism>
<keyword evidence="4" id="KW-1185">Reference proteome</keyword>
<evidence type="ECO:0000313" key="4">
    <source>
        <dbReference type="Proteomes" id="UP000672097"/>
    </source>
</evidence>
<name>A0ABS5DXN9_9BURK</name>
<dbReference type="InterPro" id="IPR003346">
    <property type="entry name" value="Transposase_20"/>
</dbReference>
<comment type="caution">
    <text evidence="3">The sequence shown here is derived from an EMBL/GenBank/DDBJ whole genome shotgun (WGS) entry which is preliminary data.</text>
</comment>
<feature type="domain" description="Transposase IS110-like N-terminal" evidence="1">
    <location>
        <begin position="13"/>
        <end position="155"/>
    </location>
</feature>
<dbReference type="PANTHER" id="PTHR33055">
    <property type="entry name" value="TRANSPOSASE FOR INSERTION SEQUENCE ELEMENT IS1111A"/>
    <property type="match status" value="1"/>
</dbReference>
<reference evidence="3 4" key="1">
    <citation type="submission" date="2021-04" db="EMBL/GenBank/DDBJ databases">
        <title>The genome sequence of type strain Ideonella paludis KCTC 32238.</title>
        <authorList>
            <person name="Liu Y."/>
        </authorList>
    </citation>
    <scope>NUCLEOTIDE SEQUENCE [LARGE SCALE GENOMIC DNA]</scope>
    <source>
        <strain evidence="3 4">KCTC 32238</strain>
    </source>
</reference>